<gene>
    <name evidence="1" type="ORF">Sradi_5725600</name>
</gene>
<reference evidence="1" key="2">
    <citation type="journal article" date="2024" name="Plant">
        <title>Genomic evolution and insights into agronomic trait innovations of Sesamum species.</title>
        <authorList>
            <person name="Miao H."/>
            <person name="Wang L."/>
            <person name="Qu L."/>
            <person name="Liu H."/>
            <person name="Sun Y."/>
            <person name="Le M."/>
            <person name="Wang Q."/>
            <person name="Wei S."/>
            <person name="Zheng Y."/>
            <person name="Lin W."/>
            <person name="Duan Y."/>
            <person name="Cao H."/>
            <person name="Xiong S."/>
            <person name="Wang X."/>
            <person name="Wei L."/>
            <person name="Li C."/>
            <person name="Ma Q."/>
            <person name="Ju M."/>
            <person name="Zhao R."/>
            <person name="Li G."/>
            <person name="Mu C."/>
            <person name="Tian Q."/>
            <person name="Mei H."/>
            <person name="Zhang T."/>
            <person name="Gao T."/>
            <person name="Zhang H."/>
        </authorList>
    </citation>
    <scope>NUCLEOTIDE SEQUENCE</scope>
    <source>
        <strain evidence="1">G02</strain>
    </source>
</reference>
<evidence type="ECO:0000313" key="1">
    <source>
        <dbReference type="EMBL" id="KAL0313263.1"/>
    </source>
</evidence>
<comment type="caution">
    <text evidence="1">The sequence shown here is derived from an EMBL/GenBank/DDBJ whole genome shotgun (WGS) entry which is preliminary data.</text>
</comment>
<dbReference type="AlphaFoldDB" id="A0AAW2L335"/>
<dbReference type="EMBL" id="JACGWJ010000026">
    <property type="protein sequence ID" value="KAL0313263.1"/>
    <property type="molecule type" value="Genomic_DNA"/>
</dbReference>
<name>A0AAW2L335_SESRA</name>
<reference evidence="1" key="1">
    <citation type="submission" date="2020-06" db="EMBL/GenBank/DDBJ databases">
        <authorList>
            <person name="Li T."/>
            <person name="Hu X."/>
            <person name="Zhang T."/>
            <person name="Song X."/>
            <person name="Zhang H."/>
            <person name="Dai N."/>
            <person name="Sheng W."/>
            <person name="Hou X."/>
            <person name="Wei L."/>
        </authorList>
    </citation>
    <scope>NUCLEOTIDE SEQUENCE</scope>
    <source>
        <strain evidence="1">G02</strain>
        <tissue evidence="1">Leaf</tissue>
    </source>
</reference>
<dbReference type="Pfam" id="PF02992">
    <property type="entry name" value="Transposase_21"/>
    <property type="match status" value="1"/>
</dbReference>
<proteinExistence type="predicted"/>
<dbReference type="InterPro" id="IPR004242">
    <property type="entry name" value="Transposase_21"/>
</dbReference>
<accession>A0AAW2L335</accession>
<protein>
    <submittedName>
        <fullName evidence="1">Uncharacterized protein</fullName>
    </submittedName>
</protein>
<organism evidence="1">
    <name type="scientific">Sesamum radiatum</name>
    <name type="common">Black benniseed</name>
    <dbReference type="NCBI Taxonomy" id="300843"/>
    <lineage>
        <taxon>Eukaryota</taxon>
        <taxon>Viridiplantae</taxon>
        <taxon>Streptophyta</taxon>
        <taxon>Embryophyta</taxon>
        <taxon>Tracheophyta</taxon>
        <taxon>Spermatophyta</taxon>
        <taxon>Magnoliopsida</taxon>
        <taxon>eudicotyledons</taxon>
        <taxon>Gunneridae</taxon>
        <taxon>Pentapetalae</taxon>
        <taxon>asterids</taxon>
        <taxon>lamiids</taxon>
        <taxon>Lamiales</taxon>
        <taxon>Pedaliaceae</taxon>
        <taxon>Sesamum</taxon>
    </lineage>
</organism>
<sequence length="102" mass="12049">MEYVGVMGCLACMDDTRTFHLQHGRKEYYFDSHKQFLPEQHPYQRNKKAFTKNRVKNKVARPRLSRDQPLDWVADISPIVEMSLSLPKGYGTDHKFTKTKIF</sequence>